<dbReference type="KEGG" id="dpl:KGM_202088A"/>
<comment type="caution">
    <text evidence="1">The sequence shown here is derived from an EMBL/GenBank/DDBJ whole genome shotgun (WGS) entry which is preliminary data.</text>
</comment>
<reference evidence="1 2" key="1">
    <citation type="journal article" date="2011" name="Cell">
        <title>The monarch butterfly genome yields insights into long-distance migration.</title>
        <authorList>
            <person name="Zhan S."/>
            <person name="Merlin C."/>
            <person name="Boore J.L."/>
            <person name="Reppert S.M."/>
        </authorList>
    </citation>
    <scope>NUCLEOTIDE SEQUENCE [LARGE SCALE GENOMIC DNA]</scope>
    <source>
        <strain evidence="1">F-2</strain>
    </source>
</reference>
<evidence type="ECO:0000313" key="1">
    <source>
        <dbReference type="EMBL" id="OWR41832.1"/>
    </source>
</evidence>
<dbReference type="AlphaFoldDB" id="A0A212EJZ2"/>
<name>A0A212EJZ2_DANPL</name>
<dbReference type="Proteomes" id="UP000007151">
    <property type="component" value="Unassembled WGS sequence"/>
</dbReference>
<feature type="non-terminal residue" evidence="1">
    <location>
        <position position="48"/>
    </location>
</feature>
<proteinExistence type="predicted"/>
<evidence type="ECO:0000313" key="2">
    <source>
        <dbReference type="Proteomes" id="UP000007151"/>
    </source>
</evidence>
<accession>A0A212EJZ2</accession>
<gene>
    <name evidence="1" type="ORF">KGM_202088A</name>
</gene>
<organism evidence="1 2">
    <name type="scientific">Danaus plexippus plexippus</name>
    <dbReference type="NCBI Taxonomy" id="278856"/>
    <lineage>
        <taxon>Eukaryota</taxon>
        <taxon>Metazoa</taxon>
        <taxon>Ecdysozoa</taxon>
        <taxon>Arthropoda</taxon>
        <taxon>Hexapoda</taxon>
        <taxon>Insecta</taxon>
        <taxon>Pterygota</taxon>
        <taxon>Neoptera</taxon>
        <taxon>Endopterygota</taxon>
        <taxon>Lepidoptera</taxon>
        <taxon>Glossata</taxon>
        <taxon>Ditrysia</taxon>
        <taxon>Papilionoidea</taxon>
        <taxon>Nymphalidae</taxon>
        <taxon>Danainae</taxon>
        <taxon>Danaini</taxon>
        <taxon>Danaina</taxon>
        <taxon>Danaus</taxon>
        <taxon>Danaus</taxon>
    </lineage>
</organism>
<protein>
    <submittedName>
        <fullName evidence="1">Cytochrome P450 9G3</fullName>
    </submittedName>
</protein>
<dbReference type="InParanoid" id="A0A212EJZ2"/>
<keyword evidence="2" id="KW-1185">Reference proteome</keyword>
<dbReference type="EMBL" id="AGBW02014346">
    <property type="protein sequence ID" value="OWR41832.1"/>
    <property type="molecule type" value="Genomic_DNA"/>
</dbReference>
<sequence>MPESSTIKRILPIPFRSSYSHVNAIIDAFEIQIQKPSDPEYQSLTWSG</sequence>